<dbReference type="STRING" id="747725.A0A168KVR9"/>
<dbReference type="PANTHER" id="PTHR16027:SF6">
    <property type="entry name" value="DILUTE DOMAIN-CONTAINING PROTEIN"/>
    <property type="match status" value="1"/>
</dbReference>
<dbReference type="Pfam" id="PF01843">
    <property type="entry name" value="DIL"/>
    <property type="match status" value="1"/>
</dbReference>
<dbReference type="PROSITE" id="PS51126">
    <property type="entry name" value="DILUTE"/>
    <property type="match status" value="1"/>
</dbReference>
<organism evidence="3 4">
    <name type="scientific">Mucor lusitanicus CBS 277.49</name>
    <dbReference type="NCBI Taxonomy" id="747725"/>
    <lineage>
        <taxon>Eukaryota</taxon>
        <taxon>Fungi</taxon>
        <taxon>Fungi incertae sedis</taxon>
        <taxon>Mucoromycota</taxon>
        <taxon>Mucoromycotina</taxon>
        <taxon>Mucoromycetes</taxon>
        <taxon>Mucorales</taxon>
        <taxon>Mucorineae</taxon>
        <taxon>Mucoraceae</taxon>
        <taxon>Mucor</taxon>
    </lineage>
</organism>
<feature type="region of interest" description="Disordered" evidence="1">
    <location>
        <begin position="148"/>
        <end position="174"/>
    </location>
</feature>
<reference evidence="3 4" key="1">
    <citation type="submission" date="2015-06" db="EMBL/GenBank/DDBJ databases">
        <title>Expansion of signal transduction pathways in fungi by whole-genome duplication.</title>
        <authorList>
            <consortium name="DOE Joint Genome Institute"/>
            <person name="Corrochano L.M."/>
            <person name="Kuo A."/>
            <person name="Marcet-Houben M."/>
            <person name="Polaino S."/>
            <person name="Salamov A."/>
            <person name="Villalobos J.M."/>
            <person name="Alvarez M.I."/>
            <person name="Avalos J."/>
            <person name="Benito E.P."/>
            <person name="Benoit I."/>
            <person name="Burger G."/>
            <person name="Camino L.P."/>
            <person name="Canovas D."/>
            <person name="Cerda-Olmedo E."/>
            <person name="Cheng J.-F."/>
            <person name="Dominguez A."/>
            <person name="Elias M."/>
            <person name="Eslava A.P."/>
            <person name="Glaser F."/>
            <person name="Grimwood J."/>
            <person name="Gutierrez G."/>
            <person name="Heitman J."/>
            <person name="Henrissat B."/>
            <person name="Iturriaga E.A."/>
            <person name="Lang B.F."/>
            <person name="Lavin J.L."/>
            <person name="Lee S."/>
            <person name="Li W."/>
            <person name="Lindquist E."/>
            <person name="Lopez-Garcia S."/>
            <person name="Luque E.M."/>
            <person name="Marcos A.T."/>
            <person name="Martin J."/>
            <person name="Mccluskey K."/>
            <person name="Medina H.R."/>
            <person name="Miralles-Duran A."/>
            <person name="Miyazaki A."/>
            <person name="Munoz-Torres E."/>
            <person name="Oguiza J.A."/>
            <person name="Ohm R."/>
            <person name="Olmedo M."/>
            <person name="Orejas M."/>
            <person name="Ortiz-Castellanos L."/>
            <person name="Pisabarro A.G."/>
            <person name="Rodriguez-Romero J."/>
            <person name="Ruiz-Herrera J."/>
            <person name="Ruiz-Vazquez R."/>
            <person name="Sanz C."/>
            <person name="Schackwitz W."/>
            <person name="Schmutz J."/>
            <person name="Shahriari M."/>
            <person name="Shelest E."/>
            <person name="Silva-Franco F."/>
            <person name="Soanes D."/>
            <person name="Syed K."/>
            <person name="Tagua V.G."/>
            <person name="Talbot N.J."/>
            <person name="Thon M."/>
            <person name="De Vries R.P."/>
            <person name="Wiebenga A."/>
            <person name="Yadav J.S."/>
            <person name="Braun E.L."/>
            <person name="Baker S."/>
            <person name="Garre V."/>
            <person name="Horwitz B."/>
            <person name="Torres-Martinez S."/>
            <person name="Idnurm A."/>
            <person name="Herrera-Estrella A."/>
            <person name="Gabaldon T."/>
            <person name="Grigoriev I.V."/>
        </authorList>
    </citation>
    <scope>NUCLEOTIDE SEQUENCE [LARGE SCALE GENOMIC DNA]</scope>
    <source>
        <strain evidence="3 4">CBS 277.49</strain>
    </source>
</reference>
<accession>A0A168KVR9</accession>
<gene>
    <name evidence="3" type="ORF">MUCCIDRAFT_73357</name>
</gene>
<evidence type="ECO:0000313" key="4">
    <source>
        <dbReference type="Proteomes" id="UP000077051"/>
    </source>
</evidence>
<feature type="domain" description="Dilute" evidence="2">
    <location>
        <begin position="1"/>
        <end position="143"/>
    </location>
</feature>
<proteinExistence type="predicted"/>
<evidence type="ECO:0000313" key="3">
    <source>
        <dbReference type="EMBL" id="OAD02826.1"/>
    </source>
</evidence>
<dbReference type="PANTHER" id="PTHR16027">
    <property type="entry name" value="DILUTE DOMAIN-CONTAINING PROTEIN YPR089W"/>
    <property type="match status" value="1"/>
</dbReference>
<evidence type="ECO:0000259" key="2">
    <source>
        <dbReference type="PROSITE" id="PS51126"/>
    </source>
</evidence>
<dbReference type="InterPro" id="IPR002710">
    <property type="entry name" value="Dilute_dom"/>
</dbReference>
<dbReference type="EMBL" id="AMYB01000004">
    <property type="protein sequence ID" value="OAD02826.1"/>
    <property type="molecule type" value="Genomic_DNA"/>
</dbReference>
<dbReference type="OrthoDB" id="426293at2759"/>
<dbReference type="Proteomes" id="UP000077051">
    <property type="component" value="Unassembled WGS sequence"/>
</dbReference>
<keyword evidence="4" id="KW-1185">Reference proteome</keyword>
<sequence length="271" mass="31850">MTSILYVLQSYDVHPVIVIQAMAQLFHFLSCEVFNRILFNKKHLCRSRALQIRMNLTVIEEWVREHHLPTSLGAYFNPVIQLVQLLQCVSQLTDLMDFIHTVKAFDLLNPMQVKRLVLNYRYEVQEPKLPEEIEKYTMQLAEDTLKSLQTEKQQQQEAEKRSMDTSSSRPNSISSLGSLLIRDMIVEKRDAKYMLPFSLPTTTNMVHSGWNNTHQKPVPACKENMSLSDSIYFELKHKMSIEREKNMRERSIIPTIPEEWLERLDHHTGQY</sequence>
<dbReference type="SMART" id="SM01132">
    <property type="entry name" value="DIL"/>
    <property type="match status" value="1"/>
</dbReference>
<dbReference type="AlphaFoldDB" id="A0A168KVR9"/>
<name>A0A168KVR9_MUCCL</name>
<dbReference type="VEuPathDB" id="FungiDB:MUCCIDRAFT_73357"/>
<feature type="compositionally biased region" description="Polar residues" evidence="1">
    <location>
        <begin position="164"/>
        <end position="174"/>
    </location>
</feature>
<dbReference type="GO" id="GO:0051020">
    <property type="term" value="F:GTPase binding"/>
    <property type="evidence" value="ECO:0007669"/>
    <property type="project" value="TreeGrafter"/>
</dbReference>
<protein>
    <recommendedName>
        <fullName evidence="2">Dilute domain-containing protein</fullName>
    </recommendedName>
</protein>
<dbReference type="InterPro" id="IPR052072">
    <property type="entry name" value="Vascular_dev_regulator"/>
</dbReference>
<evidence type="ECO:0000256" key="1">
    <source>
        <dbReference type="SAM" id="MobiDB-lite"/>
    </source>
</evidence>
<comment type="caution">
    <text evidence="3">The sequence shown here is derived from an EMBL/GenBank/DDBJ whole genome shotgun (WGS) entry which is preliminary data.</text>
</comment>